<sequence length="67" mass="7909">MPLIHLSHFIHGRKIASLEAEAEHDEKNGWVRYNPDEPRDDEAIENSLRVKRKYTRRIVEEPLSEEG</sequence>
<evidence type="ECO:0000313" key="2">
    <source>
        <dbReference type="EMBL" id="CAB4161442.1"/>
    </source>
</evidence>
<gene>
    <name evidence="1" type="ORF">UFOVP503_56</name>
    <name evidence="2" type="ORF">UFOVP763_50</name>
</gene>
<proteinExistence type="predicted"/>
<name>A0A6J5NRN7_9CAUD</name>
<organism evidence="2">
    <name type="scientific">uncultured Caudovirales phage</name>
    <dbReference type="NCBI Taxonomy" id="2100421"/>
    <lineage>
        <taxon>Viruses</taxon>
        <taxon>Duplodnaviria</taxon>
        <taxon>Heunggongvirae</taxon>
        <taxon>Uroviricota</taxon>
        <taxon>Caudoviricetes</taxon>
        <taxon>Peduoviridae</taxon>
        <taxon>Maltschvirus</taxon>
        <taxon>Maltschvirus maltsch</taxon>
    </lineage>
</organism>
<accession>A0A6J5NRN7</accession>
<reference evidence="2" key="1">
    <citation type="submission" date="2020-04" db="EMBL/GenBank/DDBJ databases">
        <authorList>
            <person name="Chiriac C."/>
            <person name="Salcher M."/>
            <person name="Ghai R."/>
            <person name="Kavagutti S V."/>
        </authorList>
    </citation>
    <scope>NUCLEOTIDE SEQUENCE</scope>
</reference>
<protein>
    <submittedName>
        <fullName evidence="2">Uncharacterized protein</fullName>
    </submittedName>
</protein>
<dbReference type="EMBL" id="LR796471">
    <property type="protein sequence ID" value="CAB4146688.1"/>
    <property type="molecule type" value="Genomic_DNA"/>
</dbReference>
<evidence type="ECO:0000313" key="1">
    <source>
        <dbReference type="EMBL" id="CAB4146688.1"/>
    </source>
</evidence>
<dbReference type="EMBL" id="LR796707">
    <property type="protein sequence ID" value="CAB4161442.1"/>
    <property type="molecule type" value="Genomic_DNA"/>
</dbReference>